<evidence type="ECO:0000313" key="2">
    <source>
        <dbReference type="EMBL" id="CAB5364698.1"/>
    </source>
</evidence>
<feature type="transmembrane region" description="Helical" evidence="1">
    <location>
        <begin position="21"/>
        <end position="45"/>
    </location>
</feature>
<dbReference type="EMBL" id="CAGKOT010000020">
    <property type="protein sequence ID" value="CAB5364698.1"/>
    <property type="molecule type" value="Genomic_DNA"/>
</dbReference>
<evidence type="ECO:0000256" key="1">
    <source>
        <dbReference type="SAM" id="Phobius"/>
    </source>
</evidence>
<gene>
    <name evidence="2" type="ORF">CHRIB12_LOCUS10093</name>
</gene>
<protein>
    <submittedName>
        <fullName evidence="2">Uncharacterized protein</fullName>
    </submittedName>
</protein>
<keyword evidence="1" id="KW-0472">Membrane</keyword>
<keyword evidence="1" id="KW-1133">Transmembrane helix</keyword>
<dbReference type="AlphaFoldDB" id="A0A916E787"/>
<evidence type="ECO:0000313" key="3">
    <source>
        <dbReference type="Proteomes" id="UP000684084"/>
    </source>
</evidence>
<dbReference type="OrthoDB" id="10275393at2759"/>
<proteinExistence type="predicted"/>
<sequence>MHRHLNTRSRSVSSTGTNRTMYINIISLVTVQRSTLIALFFFLGFDTAPAILEDKSRIHESEFDKFRFTIQ</sequence>
<keyword evidence="1" id="KW-0812">Transmembrane</keyword>
<organism evidence="2 3">
    <name type="scientific">Rhizophagus irregularis</name>
    <dbReference type="NCBI Taxonomy" id="588596"/>
    <lineage>
        <taxon>Eukaryota</taxon>
        <taxon>Fungi</taxon>
        <taxon>Fungi incertae sedis</taxon>
        <taxon>Mucoromycota</taxon>
        <taxon>Glomeromycotina</taxon>
        <taxon>Glomeromycetes</taxon>
        <taxon>Glomerales</taxon>
        <taxon>Glomeraceae</taxon>
        <taxon>Rhizophagus</taxon>
    </lineage>
</organism>
<accession>A0A916E787</accession>
<dbReference type="Proteomes" id="UP000684084">
    <property type="component" value="Unassembled WGS sequence"/>
</dbReference>
<reference evidence="2" key="1">
    <citation type="submission" date="2020-05" db="EMBL/GenBank/DDBJ databases">
        <authorList>
            <person name="Rincon C."/>
            <person name="Sanders R I."/>
            <person name="Robbins C."/>
            <person name="Chaturvedi A."/>
        </authorList>
    </citation>
    <scope>NUCLEOTIDE SEQUENCE</scope>
    <source>
        <strain evidence="2">CHB12</strain>
    </source>
</reference>
<name>A0A916E787_9GLOM</name>
<comment type="caution">
    <text evidence="2">The sequence shown here is derived from an EMBL/GenBank/DDBJ whole genome shotgun (WGS) entry which is preliminary data.</text>
</comment>